<keyword evidence="4" id="KW-1185">Reference proteome</keyword>
<reference evidence="3" key="1">
    <citation type="submission" date="2023-01" db="EMBL/GenBank/DDBJ databases">
        <authorList>
            <person name="Van Ghelder C."/>
            <person name="Rancurel C."/>
        </authorList>
    </citation>
    <scope>NUCLEOTIDE SEQUENCE</scope>
    <source>
        <strain evidence="3">CNCM I-4278</strain>
    </source>
</reference>
<feature type="compositionally biased region" description="Polar residues" evidence="1">
    <location>
        <begin position="49"/>
        <end position="69"/>
    </location>
</feature>
<proteinExistence type="predicted"/>
<dbReference type="Proteomes" id="UP001152607">
    <property type="component" value="Unassembled WGS sequence"/>
</dbReference>
<comment type="caution">
    <text evidence="3">The sequence shown here is derived from an EMBL/GenBank/DDBJ whole genome shotgun (WGS) entry which is preliminary data.</text>
</comment>
<feature type="transmembrane region" description="Helical" evidence="2">
    <location>
        <begin position="178"/>
        <end position="195"/>
    </location>
</feature>
<evidence type="ECO:0000256" key="2">
    <source>
        <dbReference type="SAM" id="Phobius"/>
    </source>
</evidence>
<evidence type="ECO:0000313" key="4">
    <source>
        <dbReference type="Proteomes" id="UP001152607"/>
    </source>
</evidence>
<keyword evidence="2" id="KW-0812">Transmembrane</keyword>
<name>A0A9W4UNH0_9PLEO</name>
<feature type="compositionally biased region" description="Polar residues" evidence="1">
    <location>
        <begin position="19"/>
        <end position="29"/>
    </location>
</feature>
<dbReference type="OrthoDB" id="4179406at2759"/>
<dbReference type="AlphaFoldDB" id="A0A9W4UNH0"/>
<feature type="compositionally biased region" description="Basic residues" evidence="1">
    <location>
        <begin position="110"/>
        <end position="120"/>
    </location>
</feature>
<gene>
    <name evidence="3" type="ORF">PDIGIT_LOCUS12580</name>
</gene>
<protein>
    <submittedName>
        <fullName evidence="3">Uncharacterized protein</fullName>
    </submittedName>
</protein>
<feature type="compositionally biased region" description="Basic residues" evidence="1">
    <location>
        <begin position="129"/>
        <end position="139"/>
    </location>
</feature>
<dbReference type="EMBL" id="CAOQHR010000009">
    <property type="protein sequence ID" value="CAI6339421.1"/>
    <property type="molecule type" value="Genomic_DNA"/>
</dbReference>
<keyword evidence="2" id="KW-1133">Transmembrane helix</keyword>
<keyword evidence="2" id="KW-0472">Membrane</keyword>
<sequence>MTTRRRQGSLGDSWEEAYTPSSNESSIHTASSESEEELSAPLPPRITASAPTQGSTTGRARTARQSSIRRGSGNALIRSTVSPSQRSSQQSDFKMPSIDGELNHFYRPSPRAKKQVIHRRGSPDGNQPKRPRRSQRKARGPLDNENSYTQLFWEHVLLPTLKYTAAVVGDALQVIRPLLGLLLCVLIALSAMQYSKTALYNRILGPVCHLPGSTYIVPFCRSLSPGSKVQVPDSPSSNFEELGVIQSMFAEVMEANKDAYWGPPLLRKSNTDLIAFKGIIMSSALPSRNEIGNEVENYIQATDATVSRLIEYNSAVGATVDHVIHSNRHAIQQLNSIDDETRAAAAQNLLSRTLTQISPWGRKPAAIEARLFEQYTYQISFVSSEIETLIEKAYNIETYLQDMDKLIGVIQQIAHQDKTTVTNKREQVETSLWFGIAFDRRTRSKLQDFDKILGVIETMFEHRDSALEAVHSTIEKLRELRAHLGHLKEDVDAPRLEGYQDGKKPLRYHIEAIDGATNRLKHARDGNKQVADTAREYTAKEYNERQKTIQGFKKRF</sequence>
<accession>A0A9W4UNH0</accession>
<feature type="compositionally biased region" description="Polar residues" evidence="1">
    <location>
        <begin position="77"/>
        <end position="92"/>
    </location>
</feature>
<organism evidence="3 4">
    <name type="scientific">Periconia digitata</name>
    <dbReference type="NCBI Taxonomy" id="1303443"/>
    <lineage>
        <taxon>Eukaryota</taxon>
        <taxon>Fungi</taxon>
        <taxon>Dikarya</taxon>
        <taxon>Ascomycota</taxon>
        <taxon>Pezizomycotina</taxon>
        <taxon>Dothideomycetes</taxon>
        <taxon>Pleosporomycetidae</taxon>
        <taxon>Pleosporales</taxon>
        <taxon>Massarineae</taxon>
        <taxon>Periconiaceae</taxon>
        <taxon>Periconia</taxon>
    </lineage>
</organism>
<evidence type="ECO:0000256" key="1">
    <source>
        <dbReference type="SAM" id="MobiDB-lite"/>
    </source>
</evidence>
<feature type="region of interest" description="Disordered" evidence="1">
    <location>
        <begin position="1"/>
        <end position="143"/>
    </location>
</feature>
<evidence type="ECO:0000313" key="3">
    <source>
        <dbReference type="EMBL" id="CAI6339421.1"/>
    </source>
</evidence>